<keyword evidence="7 15" id="KW-0441">Lipid A biosynthesis</keyword>
<keyword evidence="5 16" id="KW-0963">Cytoplasm</keyword>
<dbReference type="Pfam" id="PF03331">
    <property type="entry name" value="LpxC"/>
    <property type="match status" value="1"/>
</dbReference>
<evidence type="ECO:0000256" key="5">
    <source>
        <dbReference type="ARBA" id="ARBA00022490"/>
    </source>
</evidence>
<comment type="similarity">
    <text evidence="16">Belongs to the thioester dehydratase family. FabZ subfamily.</text>
</comment>
<evidence type="ECO:0000256" key="7">
    <source>
        <dbReference type="ARBA" id="ARBA00022556"/>
    </source>
</evidence>
<comment type="catalytic activity">
    <reaction evidence="16">
        <text>a (3R)-hydroxyacyl-[ACP] = a (2E)-enoyl-[ACP] + H2O</text>
        <dbReference type="Rhea" id="RHEA:13097"/>
        <dbReference type="Rhea" id="RHEA-COMP:9925"/>
        <dbReference type="Rhea" id="RHEA-COMP:9945"/>
        <dbReference type="ChEBI" id="CHEBI:15377"/>
        <dbReference type="ChEBI" id="CHEBI:78784"/>
        <dbReference type="ChEBI" id="CHEBI:78827"/>
        <dbReference type="EC" id="4.2.1.59"/>
    </reaction>
</comment>
<comment type="similarity">
    <text evidence="15">Belongs to the LpxC family.</text>
</comment>
<evidence type="ECO:0000256" key="6">
    <source>
        <dbReference type="ARBA" id="ARBA00022516"/>
    </source>
</evidence>
<comment type="function">
    <text evidence="2 15">Catalyzes the hydrolysis of UDP-3-O-myristoyl-N-acetylglucosamine to form UDP-3-O-myristoylglucosamine and acetate, the committed step in lipid A biosynthesis.</text>
</comment>
<name>A0A2M7SEY7_9BACT</name>
<organism evidence="17 18">
    <name type="scientific">Candidatus Desantisbacteria bacterium CG_4_10_14_0_8_um_filter_48_22</name>
    <dbReference type="NCBI Taxonomy" id="1974543"/>
    <lineage>
        <taxon>Bacteria</taxon>
        <taxon>Candidatus Desantisiibacteriota</taxon>
    </lineage>
</organism>
<dbReference type="Gene3D" id="3.30.230.20">
    <property type="entry name" value="lpxc deacetylase, domain 1"/>
    <property type="match status" value="1"/>
</dbReference>
<dbReference type="NCBIfam" id="TIGR01750">
    <property type="entry name" value="fabZ"/>
    <property type="match status" value="1"/>
</dbReference>
<dbReference type="InterPro" id="IPR020568">
    <property type="entry name" value="Ribosomal_Su5_D2-typ_SF"/>
</dbReference>
<evidence type="ECO:0000256" key="4">
    <source>
        <dbReference type="ARBA" id="ARBA00005002"/>
    </source>
</evidence>
<dbReference type="EC" id="4.2.1.59" evidence="16"/>
<dbReference type="Gene3D" id="3.30.1700.10">
    <property type="entry name" value="lpxc deacetylase, domain 2"/>
    <property type="match status" value="1"/>
</dbReference>
<reference evidence="18" key="1">
    <citation type="submission" date="2017-09" db="EMBL/GenBank/DDBJ databases">
        <title>Depth-based differentiation of microbial function through sediment-hosted aquifers and enrichment of novel symbionts in the deep terrestrial subsurface.</title>
        <authorList>
            <person name="Probst A.J."/>
            <person name="Ladd B."/>
            <person name="Jarett J.K."/>
            <person name="Geller-Mcgrath D.E."/>
            <person name="Sieber C.M.K."/>
            <person name="Emerson J.B."/>
            <person name="Anantharaman K."/>
            <person name="Thomas B.C."/>
            <person name="Malmstrom R."/>
            <person name="Stieglmeier M."/>
            <person name="Klingl A."/>
            <person name="Woyke T."/>
            <person name="Ryan C.M."/>
            <person name="Banfield J.F."/>
        </authorList>
    </citation>
    <scope>NUCLEOTIDE SEQUENCE [LARGE SCALE GENOMIC DNA]</scope>
</reference>
<dbReference type="PANTHER" id="PTHR33694:SF1">
    <property type="entry name" value="UDP-3-O-ACYL-N-ACETYLGLUCOSAMINE DEACETYLASE 1, MITOCHONDRIAL-RELATED"/>
    <property type="match status" value="1"/>
</dbReference>
<dbReference type="GO" id="GO:0046872">
    <property type="term" value="F:metal ion binding"/>
    <property type="evidence" value="ECO:0007669"/>
    <property type="project" value="UniProtKB-KW"/>
</dbReference>
<evidence type="ECO:0000256" key="11">
    <source>
        <dbReference type="ARBA" id="ARBA00023098"/>
    </source>
</evidence>
<dbReference type="NCBIfam" id="TIGR00325">
    <property type="entry name" value="lpxC"/>
    <property type="match status" value="1"/>
</dbReference>
<dbReference type="GO" id="GO:0016020">
    <property type="term" value="C:membrane"/>
    <property type="evidence" value="ECO:0007669"/>
    <property type="project" value="GOC"/>
</dbReference>
<comment type="pathway">
    <text evidence="4 15">Glycolipid biosynthesis; lipid IV(A) biosynthesis; lipid IV(A) from (3R)-3-hydroxytetradecanoyl-[acyl-carrier-protein] and UDP-N-acetyl-alpha-D-glucosamine: step 2/6.</text>
</comment>
<feature type="binding site" evidence="15">
    <location>
        <position position="240"/>
    </location>
    <ligand>
        <name>Zn(2+)</name>
        <dbReference type="ChEBI" id="CHEBI:29105"/>
    </ligand>
</feature>
<dbReference type="GO" id="GO:0005737">
    <property type="term" value="C:cytoplasm"/>
    <property type="evidence" value="ECO:0007669"/>
    <property type="project" value="UniProtKB-SubCell"/>
</dbReference>
<dbReference type="UniPathway" id="UPA00359">
    <property type="reaction ID" value="UER00478"/>
</dbReference>
<dbReference type="GO" id="GO:0019171">
    <property type="term" value="F:(3R)-hydroxyacyl-[acyl-carrier-protein] dehydratase activity"/>
    <property type="evidence" value="ECO:0007669"/>
    <property type="project" value="UniProtKB-EC"/>
</dbReference>
<feature type="binding site" evidence="15">
    <location>
        <position position="81"/>
    </location>
    <ligand>
        <name>Zn(2+)</name>
        <dbReference type="ChEBI" id="CHEBI:29105"/>
    </ligand>
</feature>
<comment type="cofactor">
    <cofactor evidence="1 15">
        <name>Zn(2+)</name>
        <dbReference type="ChEBI" id="CHEBI:29105"/>
    </cofactor>
</comment>
<feature type="active site" evidence="16">
    <location>
        <position position="344"/>
    </location>
</feature>
<dbReference type="GO" id="GO:0006633">
    <property type="term" value="P:fatty acid biosynthetic process"/>
    <property type="evidence" value="ECO:0007669"/>
    <property type="project" value="UniProtKB-UniRule"/>
</dbReference>
<keyword evidence="12 16" id="KW-0456">Lyase</keyword>
<keyword evidence="9 15" id="KW-0378">Hydrolase</keyword>
<proteinExistence type="inferred from homology"/>
<dbReference type="GO" id="GO:0103117">
    <property type="term" value="F:UDP-3-O-acyl-N-acetylglucosamine deacetylase activity"/>
    <property type="evidence" value="ECO:0007669"/>
    <property type="project" value="UniProtKB-UniRule"/>
</dbReference>
<feature type="binding site" evidence="15">
    <location>
        <position position="236"/>
    </location>
    <ligand>
        <name>Zn(2+)</name>
        <dbReference type="ChEBI" id="CHEBI:29105"/>
    </ligand>
</feature>
<protein>
    <recommendedName>
        <fullName evidence="15 16">Multifunctional fusion protein</fullName>
    </recommendedName>
    <domain>
        <recommendedName>
            <fullName evidence="16">3-hydroxyacyl-[acyl-carrier-protein] dehydratase FabZ</fullName>
            <ecNumber evidence="16">4.2.1.59</ecNumber>
        </recommendedName>
        <alternativeName>
            <fullName evidence="16">(3R)-hydroxymyristoyl-[acyl-carrier-protein] dehydratase</fullName>
        </alternativeName>
        <alternativeName>
            <fullName evidence="16">Beta-hydroxyacyl-ACP dehydratase</fullName>
            <shortName evidence="16">(3R)-hydroxymyristoyl-ACP dehydrase</shortName>
        </alternativeName>
    </domain>
    <domain>
        <recommendedName>
            <fullName evidence="15">UDP-3-O-acyl-N-acetylglucosamine deacetylase</fullName>
            <shortName evidence="15">UDP-3-O-acyl-GlcNAc deacetylase</shortName>
            <ecNumber evidence="15">3.5.1.108</ecNumber>
        </recommendedName>
        <alternativeName>
            <fullName evidence="15">UDP-3-O-[R-3-hydroxymyristoyl]-N-acetylglucosamine deacetylase</fullName>
        </alternativeName>
    </domain>
</protein>
<evidence type="ECO:0000256" key="8">
    <source>
        <dbReference type="ARBA" id="ARBA00022723"/>
    </source>
</evidence>
<dbReference type="SUPFAM" id="SSF54211">
    <property type="entry name" value="Ribosomal protein S5 domain 2-like"/>
    <property type="match status" value="2"/>
</dbReference>
<dbReference type="PANTHER" id="PTHR33694">
    <property type="entry name" value="UDP-3-O-ACYL-N-ACETYLGLUCOSAMINE DEACETYLASE 1, MITOCHONDRIAL-RELATED"/>
    <property type="match status" value="1"/>
</dbReference>
<dbReference type="EC" id="3.5.1.108" evidence="15"/>
<dbReference type="FunFam" id="3.10.129.10:FF:000001">
    <property type="entry name" value="3-hydroxyacyl-[acyl-carrier-protein] dehydratase FabZ"/>
    <property type="match status" value="1"/>
</dbReference>
<dbReference type="SUPFAM" id="SSF54637">
    <property type="entry name" value="Thioesterase/thiol ester dehydrase-isomerase"/>
    <property type="match status" value="1"/>
</dbReference>
<gene>
    <name evidence="16" type="primary">fabZ</name>
    <name evidence="15" type="synonym">lpxC</name>
    <name evidence="17" type="ORF">COY52_01445</name>
</gene>
<dbReference type="CDD" id="cd01288">
    <property type="entry name" value="FabZ"/>
    <property type="match status" value="1"/>
</dbReference>
<dbReference type="InterPro" id="IPR029069">
    <property type="entry name" value="HotDog_dom_sf"/>
</dbReference>
<evidence type="ECO:0000256" key="2">
    <source>
        <dbReference type="ARBA" id="ARBA00002923"/>
    </source>
</evidence>
<dbReference type="InterPro" id="IPR013114">
    <property type="entry name" value="FabA_FabZ"/>
</dbReference>
<evidence type="ECO:0000313" key="17">
    <source>
        <dbReference type="EMBL" id="PIZ18040.1"/>
    </source>
</evidence>
<dbReference type="Gene3D" id="3.10.129.10">
    <property type="entry name" value="Hotdog Thioesterase"/>
    <property type="match status" value="1"/>
</dbReference>
<dbReference type="GO" id="GO:0009245">
    <property type="term" value="P:lipid A biosynthetic process"/>
    <property type="evidence" value="ECO:0007669"/>
    <property type="project" value="UniProtKB-UniRule"/>
</dbReference>
<dbReference type="Pfam" id="PF07977">
    <property type="entry name" value="FabA"/>
    <property type="match status" value="1"/>
</dbReference>
<keyword evidence="8 15" id="KW-0479">Metal-binding</keyword>
<dbReference type="InterPro" id="IPR004463">
    <property type="entry name" value="UDP-acyl_GlcNac_deAcase"/>
</dbReference>
<keyword evidence="10 15" id="KW-0862">Zinc</keyword>
<dbReference type="NCBIfam" id="NF000582">
    <property type="entry name" value="PRK00006.1"/>
    <property type="match status" value="1"/>
</dbReference>
<evidence type="ECO:0000313" key="18">
    <source>
        <dbReference type="Proteomes" id="UP000229307"/>
    </source>
</evidence>
<evidence type="ECO:0000256" key="9">
    <source>
        <dbReference type="ARBA" id="ARBA00022801"/>
    </source>
</evidence>
<accession>A0A2M7SEY7</accession>
<evidence type="ECO:0000256" key="15">
    <source>
        <dbReference type="HAMAP-Rule" id="MF_00388"/>
    </source>
</evidence>
<comment type="catalytic activity">
    <reaction evidence="13 15">
        <text>a UDP-3-O-[(3R)-3-hydroxyacyl]-N-acetyl-alpha-D-glucosamine + H2O = a UDP-3-O-[(3R)-3-hydroxyacyl]-alpha-D-glucosamine + acetate</text>
        <dbReference type="Rhea" id="RHEA:67816"/>
        <dbReference type="ChEBI" id="CHEBI:15377"/>
        <dbReference type="ChEBI" id="CHEBI:30089"/>
        <dbReference type="ChEBI" id="CHEBI:137740"/>
        <dbReference type="ChEBI" id="CHEBI:173225"/>
        <dbReference type="EC" id="3.5.1.108"/>
    </reaction>
</comment>
<comment type="function">
    <text evidence="14 16">Involved in unsaturated fatty acids biosynthesis. Catalyzes the dehydration of short chain beta-hydroxyacyl-ACPs and long chain saturated and unsaturated beta-hydroxyacyl-ACPs.</text>
</comment>
<feature type="active site" description="Proton donor" evidence="15">
    <location>
        <position position="263"/>
    </location>
</feature>
<dbReference type="Proteomes" id="UP000229307">
    <property type="component" value="Unassembled WGS sequence"/>
</dbReference>
<evidence type="ECO:0000256" key="1">
    <source>
        <dbReference type="ARBA" id="ARBA00001947"/>
    </source>
</evidence>
<evidence type="ECO:0000256" key="12">
    <source>
        <dbReference type="ARBA" id="ARBA00023239"/>
    </source>
</evidence>
<comment type="caution">
    <text evidence="17">The sequence shown here is derived from an EMBL/GenBank/DDBJ whole genome shotgun (WGS) entry which is preliminary data.</text>
</comment>
<evidence type="ECO:0000256" key="3">
    <source>
        <dbReference type="ARBA" id="ARBA00004496"/>
    </source>
</evidence>
<keyword evidence="11 15" id="KW-0443">Lipid metabolism</keyword>
<evidence type="ECO:0000256" key="13">
    <source>
        <dbReference type="ARBA" id="ARBA00024535"/>
    </source>
</evidence>
<dbReference type="InterPro" id="IPR011334">
    <property type="entry name" value="UDP-acyl_GlcNac_deAcase_C"/>
</dbReference>
<evidence type="ECO:0000256" key="16">
    <source>
        <dbReference type="HAMAP-Rule" id="MF_00406"/>
    </source>
</evidence>
<dbReference type="InterPro" id="IPR015870">
    <property type="entry name" value="UDP-acyl_N-AcGlcN_deAcase_N"/>
</dbReference>
<dbReference type="AlphaFoldDB" id="A0A2M7SEY7"/>
<evidence type="ECO:0000256" key="14">
    <source>
        <dbReference type="ARBA" id="ARBA00025049"/>
    </source>
</evidence>
<dbReference type="InterPro" id="IPR010084">
    <property type="entry name" value="FabZ"/>
</dbReference>
<dbReference type="HAMAP" id="MF_00406">
    <property type="entry name" value="FabZ"/>
    <property type="match status" value="1"/>
</dbReference>
<dbReference type="EMBL" id="PFMR01000045">
    <property type="protein sequence ID" value="PIZ18040.1"/>
    <property type="molecule type" value="Genomic_DNA"/>
</dbReference>
<dbReference type="HAMAP" id="MF_00388">
    <property type="entry name" value="LpxC"/>
    <property type="match status" value="1"/>
</dbReference>
<keyword evidence="6 15" id="KW-0444">Lipid biosynthesis</keyword>
<evidence type="ECO:0000256" key="10">
    <source>
        <dbReference type="ARBA" id="ARBA00022833"/>
    </source>
</evidence>
<comment type="subcellular location">
    <subcellularLocation>
        <location evidence="3 16">Cytoplasm</location>
    </subcellularLocation>
</comment>
<sequence length="439" mass="48564">MEAKMMQRTIKNEMGIKGLGLHTGEEISMRILPLPEDSGIIFSRSDLPGNPRIGAHISNLSDAQYALTLAEGGITITTVEHILGALAGMRIDNLLVEVDGPEVPILDGSALPFVKLITDAGIVEQAKEREYLSFQDAAWVVEGDRHLVFLPGEELRISYTIDYGHKMLGAQFASVVVDEETFIRDIAPARTFGFMKDVNDMKKKGLIKGASAKNVVPIEDDKFLVQLRSEKEFVFHKILDLIGDLNLLGQPLVGHIIVAKGGHTLDSKLAKKILQKMEEAKRGGLLVSARVEPDKEGLSIDAISHILPHRYPFLMIDRVLEWVEDKRIVAIKNVSINEWYFQGHFPGQPVMPGVLMLEGMAQAAGILMLRKGENLGKLIYFTGMDKIRLRRPVVPGDQLRLEVEVLRMRARIGVMKGQAFVGGKLAAEAEIMLSIVDPQ</sequence>